<keyword evidence="6" id="KW-1185">Reference proteome</keyword>
<gene>
    <name evidence="5" type="ORF">OSTQU699_LOCUS7941</name>
</gene>
<name>A0A8S1J530_9CHLO</name>
<dbReference type="EMBL" id="CAJHUC010001879">
    <property type="protein sequence ID" value="CAD7702584.1"/>
    <property type="molecule type" value="Genomic_DNA"/>
</dbReference>
<dbReference type="InterPro" id="IPR056497">
    <property type="entry name" value="HEAT_DAAF5"/>
</dbReference>
<evidence type="ECO:0000313" key="5">
    <source>
        <dbReference type="EMBL" id="CAD7702584.1"/>
    </source>
</evidence>
<protein>
    <submittedName>
        <fullName evidence="5">Uncharacterized protein</fullName>
    </submittedName>
</protein>
<feature type="compositionally biased region" description="Basic and acidic residues" evidence="2">
    <location>
        <begin position="389"/>
        <end position="398"/>
    </location>
</feature>
<evidence type="ECO:0000256" key="2">
    <source>
        <dbReference type="SAM" id="MobiDB-lite"/>
    </source>
</evidence>
<evidence type="ECO:0000256" key="1">
    <source>
        <dbReference type="PROSITE-ProRule" id="PRU00103"/>
    </source>
</evidence>
<reference evidence="5" key="1">
    <citation type="submission" date="2020-12" db="EMBL/GenBank/DDBJ databases">
        <authorList>
            <person name="Iha C."/>
        </authorList>
    </citation>
    <scope>NUCLEOTIDE SEQUENCE</scope>
</reference>
<feature type="compositionally biased region" description="Basic and acidic residues" evidence="2">
    <location>
        <begin position="21"/>
        <end position="31"/>
    </location>
</feature>
<dbReference type="InterPro" id="IPR016024">
    <property type="entry name" value="ARM-type_fold"/>
</dbReference>
<dbReference type="Proteomes" id="UP000708148">
    <property type="component" value="Unassembled WGS sequence"/>
</dbReference>
<feature type="domain" description="Dynein axonemal assembly factor 5 HEAT-repeat" evidence="3">
    <location>
        <begin position="436"/>
        <end position="625"/>
    </location>
</feature>
<evidence type="ECO:0000313" key="6">
    <source>
        <dbReference type="Proteomes" id="UP000708148"/>
    </source>
</evidence>
<dbReference type="InterPro" id="IPR057978">
    <property type="entry name" value="TPR_DAAF5"/>
</dbReference>
<accession>A0A8S1J530</accession>
<dbReference type="PROSITE" id="PS50077">
    <property type="entry name" value="HEAT_REPEAT"/>
    <property type="match status" value="1"/>
</dbReference>
<feature type="compositionally biased region" description="Basic and acidic residues" evidence="2">
    <location>
        <begin position="1"/>
        <end position="12"/>
    </location>
</feature>
<organism evidence="5 6">
    <name type="scientific">Ostreobium quekettii</name>
    <dbReference type="NCBI Taxonomy" id="121088"/>
    <lineage>
        <taxon>Eukaryota</taxon>
        <taxon>Viridiplantae</taxon>
        <taxon>Chlorophyta</taxon>
        <taxon>core chlorophytes</taxon>
        <taxon>Ulvophyceae</taxon>
        <taxon>TCBD clade</taxon>
        <taxon>Bryopsidales</taxon>
        <taxon>Ostreobineae</taxon>
        <taxon>Ostreobiaceae</taxon>
        <taxon>Ostreobium</taxon>
    </lineage>
</organism>
<dbReference type="AlphaFoldDB" id="A0A8S1J530"/>
<dbReference type="Pfam" id="PF24573">
    <property type="entry name" value="HEAT_DAAF5"/>
    <property type="match status" value="1"/>
</dbReference>
<feature type="repeat" description="HEAT" evidence="1">
    <location>
        <begin position="840"/>
        <end position="878"/>
    </location>
</feature>
<dbReference type="OrthoDB" id="413572at2759"/>
<feature type="region of interest" description="Disordered" evidence="2">
    <location>
        <begin position="385"/>
        <end position="414"/>
    </location>
</feature>
<dbReference type="InterPro" id="IPR052623">
    <property type="entry name" value="DAAF5"/>
</dbReference>
<proteinExistence type="predicted"/>
<dbReference type="InterPro" id="IPR021133">
    <property type="entry name" value="HEAT_type_2"/>
</dbReference>
<evidence type="ECO:0000259" key="4">
    <source>
        <dbReference type="Pfam" id="PF25757"/>
    </source>
</evidence>
<dbReference type="PANTHER" id="PTHR16216:SF2">
    <property type="entry name" value="DYNEIN AXONEMAL ASSEMBLY FACTOR 5"/>
    <property type="match status" value="1"/>
</dbReference>
<dbReference type="SUPFAM" id="SSF48371">
    <property type="entry name" value="ARM repeat"/>
    <property type="match status" value="2"/>
</dbReference>
<dbReference type="PANTHER" id="PTHR16216">
    <property type="entry name" value="DYNEIN ASSEMBLY FACTOR 5, AXONEMAL"/>
    <property type="match status" value="1"/>
</dbReference>
<feature type="region of interest" description="Disordered" evidence="2">
    <location>
        <begin position="1"/>
        <end position="59"/>
    </location>
</feature>
<dbReference type="Gene3D" id="1.25.10.10">
    <property type="entry name" value="Leucine-rich Repeat Variant"/>
    <property type="match status" value="3"/>
</dbReference>
<evidence type="ECO:0000259" key="3">
    <source>
        <dbReference type="Pfam" id="PF24573"/>
    </source>
</evidence>
<comment type="caution">
    <text evidence="5">The sequence shown here is derived from an EMBL/GenBank/DDBJ whole genome shotgun (WGS) entry which is preliminary data.</text>
</comment>
<sequence>MAQKKSVEDVWRQLKSSAAPRRPDAKRRDRNNQSSQNSAPPAGKGTGPPGGWDAQADACSAGSVERRSINVVGTGAGDVACAVAALQRNINCLSDPDRATRRRAIDELAGVLAGEGGGGPPAAPELLQALLCGPLLHPLIAMLSDPVEKCRERALHLLTVGASRMVDIAPLLPALMPAVARRMGYPPVLESSEEVRLALVHLVGGPVMERGGESLAGYLTEVTLLICRALQDQFHEVKKAGCTAVIRLCAVVTATQLAEHSEALVQAVLAGLSHQHSRVRTACLQALDALVVRGLPAGMVSQKVAPALQPQALDKVLGVRQSCFEMIAGWLGADREGVQEAECVDAYGASLLPLLVLGATDEDQDLAAQTLALIDSAGVAYCNQADSEETSRTGRQDAMEVDSASPAPGTSAHAETTEQYAKELLLLLGKPYTALPSAQTQRLVWHLLPDILPSMLQSLKEWTVTNRLANARGLHTLVALSGAGIEKHLDTLLPAICTAVGDEDAKIAGRLVSCVHLLGAHVPVASWMPLMLDQLSASRTSAAHLASTLVVLSSLLYSAGTLQHSISDDLLKKLAVGLGWREVQLCGSPAVKHQLTCVVANMLRLAGAQSGLVSREVCRTLLQLMGNGADGEARPVLLQLAVACGLEKIHEIVDRHAGDILHYISEDAADWTESSPNCQVFRALLSCCGPEALRTLMTAVVPIMNSVLGDHSRDPALRLAYLNLLTSLIEDEAVGPVLGGPAAGSTLTDLLLPPLVWRAGKTATAVRFAAITALASFLALRLVDGVALRERLDAGDMLPAVFQALEEDYYADVRHTACYVMEHIILITGGLLTDAHRRALYPELLKRLDDSSNRVRVAACGPLRAFVATMPPDYCSTNTGYLLAGMLIHMDDGEAGVREAVYSVVEGAAAKRPDVTEAEVMKVRERFRCRMYCDRALEACRRARGE</sequence>
<dbReference type="Pfam" id="PF25757">
    <property type="entry name" value="TPR_DNAAF5"/>
    <property type="match status" value="1"/>
</dbReference>
<feature type="domain" description="Dynein axonemal assembly factor 5 TPR repeats" evidence="4">
    <location>
        <begin position="92"/>
        <end position="384"/>
    </location>
</feature>
<dbReference type="InterPro" id="IPR011989">
    <property type="entry name" value="ARM-like"/>
</dbReference>